<evidence type="ECO:0000256" key="3">
    <source>
        <dbReference type="ARBA" id="ARBA00023163"/>
    </source>
</evidence>
<dbReference type="OrthoDB" id="7768882at2"/>
<gene>
    <name evidence="5" type="ORF">FHP24_17750</name>
</gene>
<dbReference type="PRINTS" id="PR00035">
    <property type="entry name" value="HTHGNTR"/>
</dbReference>
<protein>
    <submittedName>
        <fullName evidence="5">GntR family transcriptional regulator</fullName>
    </submittedName>
</protein>
<dbReference type="Gene3D" id="1.10.10.10">
    <property type="entry name" value="Winged helix-like DNA-binding domain superfamily/Winged helix DNA-binding domain"/>
    <property type="match status" value="1"/>
</dbReference>
<dbReference type="SUPFAM" id="SSF48008">
    <property type="entry name" value="GntR ligand-binding domain-like"/>
    <property type="match status" value="1"/>
</dbReference>
<dbReference type="Pfam" id="PF07729">
    <property type="entry name" value="FCD"/>
    <property type="match status" value="1"/>
</dbReference>
<evidence type="ECO:0000313" key="6">
    <source>
        <dbReference type="Proteomes" id="UP000311605"/>
    </source>
</evidence>
<dbReference type="PANTHER" id="PTHR43537:SF5">
    <property type="entry name" value="UXU OPERON TRANSCRIPTIONAL REGULATOR"/>
    <property type="match status" value="1"/>
</dbReference>
<organism evidence="5 6">
    <name type="scientific">Aliirhizobium smilacinae</name>
    <dbReference type="NCBI Taxonomy" id="1395944"/>
    <lineage>
        <taxon>Bacteria</taxon>
        <taxon>Pseudomonadati</taxon>
        <taxon>Pseudomonadota</taxon>
        <taxon>Alphaproteobacteria</taxon>
        <taxon>Hyphomicrobiales</taxon>
        <taxon>Rhizobiaceae</taxon>
        <taxon>Aliirhizobium</taxon>
    </lineage>
</organism>
<keyword evidence="2" id="KW-0238">DNA-binding</keyword>
<dbReference type="PROSITE" id="PS50949">
    <property type="entry name" value="HTH_GNTR"/>
    <property type="match status" value="1"/>
</dbReference>
<dbReference type="GO" id="GO:0003677">
    <property type="term" value="F:DNA binding"/>
    <property type="evidence" value="ECO:0007669"/>
    <property type="project" value="UniProtKB-KW"/>
</dbReference>
<evidence type="ECO:0000259" key="4">
    <source>
        <dbReference type="PROSITE" id="PS50949"/>
    </source>
</evidence>
<feature type="domain" description="HTH gntR-type" evidence="4">
    <location>
        <begin position="7"/>
        <end position="74"/>
    </location>
</feature>
<dbReference type="AlphaFoldDB" id="A0A5C4XKP5"/>
<dbReference type="Proteomes" id="UP000311605">
    <property type="component" value="Unassembled WGS sequence"/>
</dbReference>
<dbReference type="Pfam" id="PF00392">
    <property type="entry name" value="GntR"/>
    <property type="match status" value="1"/>
</dbReference>
<dbReference type="RefSeq" id="WP_139677544.1">
    <property type="nucleotide sequence ID" value="NZ_VDMN01000003.1"/>
</dbReference>
<keyword evidence="3" id="KW-0804">Transcription</keyword>
<dbReference type="InterPro" id="IPR036390">
    <property type="entry name" value="WH_DNA-bd_sf"/>
</dbReference>
<reference evidence="5 6" key="1">
    <citation type="submission" date="2019-06" db="EMBL/GenBank/DDBJ databases">
        <title>The draft genome of Rhizobium smilacinae PTYR-5.</title>
        <authorList>
            <person name="Liu L."/>
            <person name="Li L."/>
            <person name="Zhang X."/>
        </authorList>
    </citation>
    <scope>NUCLEOTIDE SEQUENCE [LARGE SCALE GENOMIC DNA]</scope>
    <source>
        <strain evidence="5 6">PTYR-5</strain>
    </source>
</reference>
<dbReference type="InterPro" id="IPR000524">
    <property type="entry name" value="Tscrpt_reg_HTH_GntR"/>
</dbReference>
<dbReference type="SUPFAM" id="SSF46785">
    <property type="entry name" value="Winged helix' DNA-binding domain"/>
    <property type="match status" value="1"/>
</dbReference>
<dbReference type="Gene3D" id="1.20.120.530">
    <property type="entry name" value="GntR ligand-binding domain-like"/>
    <property type="match status" value="1"/>
</dbReference>
<keyword evidence="6" id="KW-1185">Reference proteome</keyword>
<comment type="caution">
    <text evidence="5">The sequence shown here is derived from an EMBL/GenBank/DDBJ whole genome shotgun (WGS) entry which is preliminary data.</text>
</comment>
<name>A0A5C4XKP5_9HYPH</name>
<accession>A0A5C4XKP5</accession>
<dbReference type="InterPro" id="IPR008920">
    <property type="entry name" value="TF_FadR/GntR_C"/>
</dbReference>
<evidence type="ECO:0000313" key="5">
    <source>
        <dbReference type="EMBL" id="TNM63054.1"/>
    </source>
</evidence>
<evidence type="ECO:0000256" key="2">
    <source>
        <dbReference type="ARBA" id="ARBA00023125"/>
    </source>
</evidence>
<evidence type="ECO:0000256" key="1">
    <source>
        <dbReference type="ARBA" id="ARBA00023015"/>
    </source>
</evidence>
<dbReference type="SMART" id="SM00345">
    <property type="entry name" value="HTH_GNTR"/>
    <property type="match status" value="1"/>
</dbReference>
<dbReference type="InterPro" id="IPR036388">
    <property type="entry name" value="WH-like_DNA-bd_sf"/>
</dbReference>
<dbReference type="EMBL" id="VDMN01000003">
    <property type="protein sequence ID" value="TNM63054.1"/>
    <property type="molecule type" value="Genomic_DNA"/>
</dbReference>
<dbReference type="GO" id="GO:0003700">
    <property type="term" value="F:DNA-binding transcription factor activity"/>
    <property type="evidence" value="ECO:0007669"/>
    <property type="project" value="InterPro"/>
</dbReference>
<dbReference type="InterPro" id="IPR011711">
    <property type="entry name" value="GntR_C"/>
</dbReference>
<dbReference type="PANTHER" id="PTHR43537">
    <property type="entry name" value="TRANSCRIPTIONAL REGULATOR, GNTR FAMILY"/>
    <property type="match status" value="1"/>
</dbReference>
<proteinExistence type="predicted"/>
<sequence length="242" mass="26500">MLSTPGKRLAVQAYDQVLEPIVSRRLASDTVIQERKLSEHLNMSRTPLRDALLMLEGEGLLIRNEGRGLRVRSMDIVDFVENLAVRDLLEPEAVRLAAGQIEDHKLADIERAVAAILEGKMSGMPTERESVRAVDEKLHATIMLAAGNKQMASLIRSLRSAAENIDFPTGHDTVAAGKTNVWEFRMAAGTTASTISTDIVAKLSEAIENLETMESDEMLVVLNEALDVIRELVQMLDAAGAE</sequence>
<keyword evidence="1" id="KW-0805">Transcription regulation</keyword>